<dbReference type="RefSeq" id="WP_310306529.1">
    <property type="nucleotide sequence ID" value="NZ_BAAAPS010000006.1"/>
</dbReference>
<organism evidence="1 2">
    <name type="scientific">Nocardioides marmoribigeumensis</name>
    <dbReference type="NCBI Taxonomy" id="433649"/>
    <lineage>
        <taxon>Bacteria</taxon>
        <taxon>Bacillati</taxon>
        <taxon>Actinomycetota</taxon>
        <taxon>Actinomycetes</taxon>
        <taxon>Propionibacteriales</taxon>
        <taxon>Nocardioidaceae</taxon>
        <taxon>Nocardioides</taxon>
    </lineage>
</organism>
<evidence type="ECO:0000313" key="1">
    <source>
        <dbReference type="EMBL" id="MDR7364665.1"/>
    </source>
</evidence>
<sequence>MGVTTRGWMPVRVDREPSGLVVDWAFLDGVRLDEPFLDQTLERAMRSPFRLLVRRRCPVAEVEQWAAHRARDPDGLVLHLSRCGSTLVANALRARAGTTVLSEPPALEPVLASSPDPVRDVRALVRAMAPEDAGSAYVLKLDAWAALDLPVLLAAFPDVPWVFVGREPAEVVVSHHGHRGWHVVPGTLTASRLGIDAATLAGLDLDDHAAAVLGRILASAVDGVRAAGDRALVVDHAELPDPGIPRVLAHLGLPLTDDDRLAVASTYALHGKNPHLLYADDRAAKQAAVTPELRRKVDAWATPAYRALRGLAAPS</sequence>
<dbReference type="EMBL" id="JAVDYG010000001">
    <property type="protein sequence ID" value="MDR7364665.1"/>
    <property type="molecule type" value="Genomic_DNA"/>
</dbReference>
<proteinExistence type="predicted"/>
<dbReference type="Gene3D" id="3.40.50.300">
    <property type="entry name" value="P-loop containing nucleotide triphosphate hydrolases"/>
    <property type="match status" value="1"/>
</dbReference>
<dbReference type="SUPFAM" id="SSF52540">
    <property type="entry name" value="P-loop containing nucleoside triphosphate hydrolases"/>
    <property type="match status" value="1"/>
</dbReference>
<dbReference type="InterPro" id="IPR027417">
    <property type="entry name" value="P-loop_NTPase"/>
</dbReference>
<reference evidence="1 2" key="1">
    <citation type="submission" date="2023-07" db="EMBL/GenBank/DDBJ databases">
        <title>Sequencing the genomes of 1000 actinobacteria strains.</title>
        <authorList>
            <person name="Klenk H.-P."/>
        </authorList>
    </citation>
    <scope>NUCLEOTIDE SEQUENCE [LARGE SCALE GENOMIC DNA]</scope>
    <source>
        <strain evidence="1 2">DSM 19426</strain>
    </source>
</reference>
<comment type="caution">
    <text evidence="1">The sequence shown here is derived from an EMBL/GenBank/DDBJ whole genome shotgun (WGS) entry which is preliminary data.</text>
</comment>
<keyword evidence="2" id="KW-1185">Reference proteome</keyword>
<dbReference type="Proteomes" id="UP001183648">
    <property type="component" value="Unassembled WGS sequence"/>
</dbReference>
<evidence type="ECO:0000313" key="2">
    <source>
        <dbReference type="Proteomes" id="UP001183648"/>
    </source>
</evidence>
<name>A0ABU2C1Y9_9ACTN</name>
<protein>
    <recommendedName>
        <fullName evidence="3">Sulfotransferase family protein</fullName>
    </recommendedName>
</protein>
<accession>A0ABU2C1Y9</accession>
<evidence type="ECO:0008006" key="3">
    <source>
        <dbReference type="Google" id="ProtNLM"/>
    </source>
</evidence>
<gene>
    <name evidence="1" type="ORF">J2S63_004218</name>
</gene>